<feature type="compositionally biased region" description="Low complexity" evidence="1">
    <location>
        <begin position="1"/>
        <end position="33"/>
    </location>
</feature>
<name>A0ABY4S5R5_AQUTE</name>
<organism evidence="3 4">
    <name type="scientific">Aquincola tertiaricarbonis</name>
    <dbReference type="NCBI Taxonomy" id="391953"/>
    <lineage>
        <taxon>Bacteria</taxon>
        <taxon>Pseudomonadati</taxon>
        <taxon>Pseudomonadota</taxon>
        <taxon>Betaproteobacteria</taxon>
        <taxon>Burkholderiales</taxon>
        <taxon>Sphaerotilaceae</taxon>
        <taxon>Aquincola</taxon>
    </lineage>
</organism>
<keyword evidence="3" id="KW-0540">Nuclease</keyword>
<evidence type="ECO:0000313" key="4">
    <source>
        <dbReference type="Proteomes" id="UP001056201"/>
    </source>
</evidence>
<protein>
    <submittedName>
        <fullName evidence="3">DNA/RNA non-specific endonuclease</fullName>
    </submittedName>
</protein>
<evidence type="ECO:0000259" key="2">
    <source>
        <dbReference type="Pfam" id="PF13930"/>
    </source>
</evidence>
<dbReference type="GO" id="GO:0004519">
    <property type="term" value="F:endonuclease activity"/>
    <property type="evidence" value="ECO:0007669"/>
    <property type="project" value="UniProtKB-KW"/>
</dbReference>
<sequence>MQASSATQGASGANASQASQASQAAARAASADAPTGREIVESHTRGLTTDLDAVARDLKAQAQARPTEAAQLVRDAVAAVKADDRPGLVERLKAPDPQAGGGWWSAASGWVHGALDVAGFVPGLGAIPDLLNAGIYAAEGDMGNAAMSAVAAVPAFGDAAKGASLAVRGGRAAAEQVARHGDEAAALARQADEAAEAAAAARRAADSPPVAGANTPHLNISHNGYTYKTDAQGRVNHVSGQLTLNKGQTRNQRAQLEAGGADRLPTDQGGHFIARQFDGPREAINHFAQNGNFNMGAYRSLEKEWDRALQAGQQVHVTIVPRYAGDSLRPDSLVVRYAVDGNPVTRVFNNVPGGR</sequence>
<reference evidence="3" key="1">
    <citation type="submission" date="2022-05" db="EMBL/GenBank/DDBJ databases">
        <title>An RpoN-dependent PEP-CTERM gene is involved in floc formation of an Aquincola tertiaricarbonis strain.</title>
        <authorList>
            <person name="Qiu D."/>
            <person name="Xia M."/>
        </authorList>
    </citation>
    <scope>NUCLEOTIDE SEQUENCE</scope>
    <source>
        <strain evidence="3">RN12</strain>
    </source>
</reference>
<accession>A0ABY4S5R5</accession>
<evidence type="ECO:0000256" key="1">
    <source>
        <dbReference type="SAM" id="MobiDB-lite"/>
    </source>
</evidence>
<dbReference type="RefSeq" id="WP_250195492.1">
    <property type="nucleotide sequence ID" value="NZ_CP097635.1"/>
</dbReference>
<dbReference type="InterPro" id="IPR044929">
    <property type="entry name" value="DNA/RNA_non-sp_Endonuclease_sf"/>
</dbReference>
<dbReference type="InterPro" id="IPR044927">
    <property type="entry name" value="Endonuclea_NS_2"/>
</dbReference>
<keyword evidence="3" id="KW-0378">Hydrolase</keyword>
<dbReference type="Pfam" id="PF13930">
    <property type="entry name" value="Endonuclea_NS_2"/>
    <property type="match status" value="1"/>
</dbReference>
<dbReference type="CDD" id="cd20745">
    <property type="entry name" value="FIX_RhsA_AHH_HNH-like"/>
    <property type="match status" value="1"/>
</dbReference>
<feature type="region of interest" description="Disordered" evidence="1">
    <location>
        <begin position="1"/>
        <end position="46"/>
    </location>
</feature>
<feature type="domain" description="Type VII secretion system protein EssD-like" evidence="2">
    <location>
        <begin position="222"/>
        <end position="340"/>
    </location>
</feature>
<keyword evidence="4" id="KW-1185">Reference proteome</keyword>
<dbReference type="EMBL" id="CP097635">
    <property type="protein sequence ID" value="URI07227.1"/>
    <property type="molecule type" value="Genomic_DNA"/>
</dbReference>
<keyword evidence="3" id="KW-0255">Endonuclease</keyword>
<evidence type="ECO:0000313" key="3">
    <source>
        <dbReference type="EMBL" id="URI07227.1"/>
    </source>
</evidence>
<dbReference type="Gene3D" id="3.40.570.10">
    <property type="entry name" value="Extracellular Endonuclease, subunit A"/>
    <property type="match status" value="1"/>
</dbReference>
<gene>
    <name evidence="3" type="ORF">MW290_00960</name>
</gene>
<dbReference type="Proteomes" id="UP001056201">
    <property type="component" value="Chromosome 1"/>
</dbReference>
<feature type="region of interest" description="Disordered" evidence="1">
    <location>
        <begin position="198"/>
        <end position="223"/>
    </location>
</feature>
<proteinExistence type="predicted"/>